<evidence type="ECO:0000256" key="8">
    <source>
        <dbReference type="ARBA" id="ARBA00022837"/>
    </source>
</evidence>
<dbReference type="PANTHER" id="PTHR42884:SF14">
    <property type="entry name" value="NEUROENDOCRINE CONVERTASE 1"/>
    <property type="match status" value="1"/>
</dbReference>
<evidence type="ECO:0000256" key="13">
    <source>
        <dbReference type="PIRSR" id="PIRSR615500-1"/>
    </source>
</evidence>
<feature type="active site" description="Charge relay system" evidence="13 14">
    <location>
        <position position="410"/>
    </location>
</feature>
<dbReference type="PRINTS" id="PR00723">
    <property type="entry name" value="SUBTILISIN"/>
</dbReference>
<keyword evidence="12" id="KW-0325">Glycoprotein</keyword>
<feature type="active site" description="Charge relay system" evidence="13 14">
    <location>
        <position position="200"/>
    </location>
</feature>
<dbReference type="SUPFAM" id="SSF52743">
    <property type="entry name" value="Subtilisin-like"/>
    <property type="match status" value="1"/>
</dbReference>
<evidence type="ECO:0000256" key="10">
    <source>
        <dbReference type="ARBA" id="ARBA00023136"/>
    </source>
</evidence>
<protein>
    <recommendedName>
        <fullName evidence="18">P/Homo B domain-containing protein</fullName>
    </recommendedName>
</protein>
<evidence type="ECO:0000256" key="6">
    <source>
        <dbReference type="ARBA" id="ARBA00022801"/>
    </source>
</evidence>
<evidence type="ECO:0000256" key="1">
    <source>
        <dbReference type="ARBA" id="ARBA00004370"/>
    </source>
</evidence>
<dbReference type="InterPro" id="IPR002884">
    <property type="entry name" value="P_dom"/>
</dbReference>
<keyword evidence="4 16" id="KW-0812">Transmembrane</keyword>
<keyword evidence="7 14" id="KW-0720">Serine protease</keyword>
<dbReference type="PROSITE" id="PS00138">
    <property type="entry name" value="SUBTILASE_SER"/>
    <property type="match status" value="1"/>
</dbReference>
<comment type="similarity">
    <text evidence="2">Belongs to the peptidase S8 family. Furin subfamily.</text>
</comment>
<feature type="compositionally biased region" description="Polar residues" evidence="15">
    <location>
        <begin position="697"/>
        <end position="706"/>
    </location>
</feature>
<dbReference type="PROSITE" id="PS51892">
    <property type="entry name" value="SUBTILASE"/>
    <property type="match status" value="1"/>
</dbReference>
<evidence type="ECO:0000256" key="4">
    <source>
        <dbReference type="ARBA" id="ARBA00022692"/>
    </source>
</evidence>
<evidence type="ECO:0000313" key="20">
    <source>
        <dbReference type="Proteomes" id="UP000076871"/>
    </source>
</evidence>
<dbReference type="PROSITE" id="PS51829">
    <property type="entry name" value="P_HOMO_B"/>
    <property type="match status" value="1"/>
</dbReference>
<dbReference type="Pfam" id="PF01483">
    <property type="entry name" value="P_proprotein"/>
    <property type="match status" value="1"/>
</dbReference>
<dbReference type="InterPro" id="IPR034182">
    <property type="entry name" value="Kexin/furin"/>
</dbReference>
<dbReference type="GO" id="GO:0000139">
    <property type="term" value="C:Golgi membrane"/>
    <property type="evidence" value="ECO:0007669"/>
    <property type="project" value="TreeGrafter"/>
</dbReference>
<dbReference type="InterPro" id="IPR015500">
    <property type="entry name" value="Peptidase_S8_subtilisin-rel"/>
</dbReference>
<feature type="domain" description="P/Homo B" evidence="18">
    <location>
        <begin position="486"/>
        <end position="632"/>
    </location>
</feature>
<evidence type="ECO:0000256" key="16">
    <source>
        <dbReference type="SAM" id="Phobius"/>
    </source>
</evidence>
<dbReference type="Gene3D" id="2.60.120.260">
    <property type="entry name" value="Galactose-binding domain-like"/>
    <property type="match status" value="1"/>
</dbReference>
<feature type="signal peptide" evidence="17">
    <location>
        <begin position="1"/>
        <end position="19"/>
    </location>
</feature>
<evidence type="ECO:0000259" key="18">
    <source>
        <dbReference type="PROSITE" id="PS51829"/>
    </source>
</evidence>
<dbReference type="OrthoDB" id="300641at2759"/>
<keyword evidence="10 16" id="KW-0472">Membrane</keyword>
<dbReference type="PANTHER" id="PTHR42884">
    <property type="entry name" value="PROPROTEIN CONVERTASE SUBTILISIN/KEXIN-RELATED"/>
    <property type="match status" value="1"/>
</dbReference>
<dbReference type="InterPro" id="IPR036852">
    <property type="entry name" value="Peptidase_S8/S53_dom_sf"/>
</dbReference>
<evidence type="ECO:0000256" key="7">
    <source>
        <dbReference type="ARBA" id="ARBA00022825"/>
    </source>
</evidence>
<dbReference type="GO" id="GO:0016485">
    <property type="term" value="P:protein processing"/>
    <property type="evidence" value="ECO:0007669"/>
    <property type="project" value="TreeGrafter"/>
</dbReference>
<keyword evidence="8" id="KW-0106">Calcium</keyword>
<keyword evidence="20" id="KW-1185">Reference proteome</keyword>
<evidence type="ECO:0000256" key="15">
    <source>
        <dbReference type="SAM" id="MobiDB-lite"/>
    </source>
</evidence>
<dbReference type="PROSITE" id="PS00137">
    <property type="entry name" value="SUBTILASE_HIS"/>
    <property type="match status" value="1"/>
</dbReference>
<evidence type="ECO:0000256" key="11">
    <source>
        <dbReference type="ARBA" id="ARBA00023145"/>
    </source>
</evidence>
<dbReference type="Pfam" id="PF00082">
    <property type="entry name" value="Peptidase_S8"/>
    <property type="match status" value="1"/>
</dbReference>
<dbReference type="GeneID" id="63820992"/>
<feature type="transmembrane region" description="Helical" evidence="16">
    <location>
        <begin position="742"/>
        <end position="763"/>
    </location>
</feature>
<name>A0A165FYY8_9APHY</name>
<dbReference type="EMBL" id="KV427611">
    <property type="protein sequence ID" value="KZT09596.1"/>
    <property type="molecule type" value="Genomic_DNA"/>
</dbReference>
<evidence type="ECO:0000256" key="12">
    <source>
        <dbReference type="ARBA" id="ARBA00023180"/>
    </source>
</evidence>
<keyword evidence="5 17" id="KW-0732">Signal</keyword>
<sequence length="895" mass="97002">MRLPLTLILVLLAFDSAFASPAKRHYSTHDYYVLEHTPLAGASLADCARALGVEVVEQAGELRNHWLVRTPKPTSNLRKRRADPVLEAFRDLRTRAQSSHLAAREEDALHSRRIVSSVKHISPQVLRQRVKRAPPPIRPPDEEQDIESSAVIAARMGITDPEFGRQWHLINDAHPHHMMNVTGLWDMGYTGTGVITALVDDGLDYTSEDLAANFYAAGSYDFNDHEDLPTPKLFDDHHGTRCAGQIAAVKNDVCGVGIAYDSQVAGIRILSGPISDVDEASSLNYDYQNTSIYSCSWGPPDDGKSMEGPGYLIKKAIVNGVQNGRQGKGSVFVFASGNGGRSADQCNFDGYTNSIFSVTVGAIDFRGLHPDYSEACAANMIVAYSSGSGNQITTTDRGQNKCSHSHGGTSAAAPNAAGVFALALQARPDLTWRDIQHLCVKTATKVNPDDPDWETTASGNRFSYKYGYGAINGVEFVRAAQTWQVVKPQVFLDLPTMQVANGTMDLFQSTNGGELIVPGGVSSTINVDQSMLDGSNFGALEHITIKVWITHSRRGDVEVELVSPNGVKSVLAGRRFADAAKTGYPGWTFMTIKHWDENPVGAWTLTVFDQNKEDESGNFLGWTMTLWGSAQDETQPIKVYDVPVIDDILPPVVDESTDNSTSTIATPSPAKTIPKPTAHLPGDHGDSEGEASKPAFSGSSGSQQDGTKPEDDAVEASASATSTPTADEGWFFGLSRLLSNQVWFFVAIGAVVIFGLSAGLFFWRRAVRRRRANYRSLPESDDVAMRSIGRTSGGGQRTKELYDAFGEVSDDEDADEETHLHPQGHSPSVNLHSGFLDDEPSTGGMTPAHYRDVPENVTLKEKPALEHSQERSDSRASGSGSTSADGSWEHASETR</sequence>
<dbReference type="InParanoid" id="A0A165FYY8"/>
<dbReference type="GO" id="GO:0007323">
    <property type="term" value="P:peptide pheromone maturation"/>
    <property type="evidence" value="ECO:0007669"/>
    <property type="project" value="UniProtKB-ARBA"/>
</dbReference>
<keyword evidence="9 16" id="KW-1133">Transmembrane helix</keyword>
<dbReference type="AlphaFoldDB" id="A0A165FYY8"/>
<dbReference type="FunCoup" id="A0A165FYY8">
    <property type="interactions" value="44"/>
</dbReference>
<dbReference type="SUPFAM" id="SSF49785">
    <property type="entry name" value="Galactose-binding domain-like"/>
    <property type="match status" value="1"/>
</dbReference>
<feature type="chain" id="PRO_5007857930" description="P/Homo B domain-containing protein" evidence="17">
    <location>
        <begin position="20"/>
        <end position="895"/>
    </location>
</feature>
<dbReference type="RefSeq" id="XP_040767336.1">
    <property type="nucleotide sequence ID" value="XM_040903962.1"/>
</dbReference>
<evidence type="ECO:0000256" key="9">
    <source>
        <dbReference type="ARBA" id="ARBA00022989"/>
    </source>
</evidence>
<dbReference type="STRING" id="1314785.A0A165FYY8"/>
<dbReference type="InterPro" id="IPR008979">
    <property type="entry name" value="Galactose-bd-like_sf"/>
</dbReference>
<organism evidence="19 20">
    <name type="scientific">Laetiporus sulphureus 93-53</name>
    <dbReference type="NCBI Taxonomy" id="1314785"/>
    <lineage>
        <taxon>Eukaryota</taxon>
        <taxon>Fungi</taxon>
        <taxon>Dikarya</taxon>
        <taxon>Basidiomycota</taxon>
        <taxon>Agaricomycotina</taxon>
        <taxon>Agaricomycetes</taxon>
        <taxon>Polyporales</taxon>
        <taxon>Laetiporus</taxon>
    </lineage>
</organism>
<dbReference type="GO" id="GO:0005802">
    <property type="term" value="C:trans-Golgi network"/>
    <property type="evidence" value="ECO:0007669"/>
    <property type="project" value="TreeGrafter"/>
</dbReference>
<dbReference type="FunFam" id="3.40.50.200:FF:000005">
    <property type="entry name" value="Proprotein convertase subtilisin/kexin type 7"/>
    <property type="match status" value="1"/>
</dbReference>
<feature type="active site" description="Charge relay system" evidence="13 14">
    <location>
        <position position="238"/>
    </location>
</feature>
<dbReference type="InterPro" id="IPR023828">
    <property type="entry name" value="Peptidase_S8_Ser-AS"/>
</dbReference>
<evidence type="ECO:0000256" key="17">
    <source>
        <dbReference type="SAM" id="SignalP"/>
    </source>
</evidence>
<reference evidence="19 20" key="1">
    <citation type="journal article" date="2016" name="Mol. Biol. Evol.">
        <title>Comparative Genomics of Early-Diverging Mushroom-Forming Fungi Provides Insights into the Origins of Lignocellulose Decay Capabilities.</title>
        <authorList>
            <person name="Nagy L.G."/>
            <person name="Riley R."/>
            <person name="Tritt A."/>
            <person name="Adam C."/>
            <person name="Daum C."/>
            <person name="Floudas D."/>
            <person name="Sun H."/>
            <person name="Yadav J.S."/>
            <person name="Pangilinan J."/>
            <person name="Larsson K.H."/>
            <person name="Matsuura K."/>
            <person name="Barry K."/>
            <person name="Labutti K."/>
            <person name="Kuo R."/>
            <person name="Ohm R.A."/>
            <person name="Bhattacharya S.S."/>
            <person name="Shirouzu T."/>
            <person name="Yoshinaga Y."/>
            <person name="Martin F.M."/>
            <person name="Grigoriev I.V."/>
            <person name="Hibbett D.S."/>
        </authorList>
    </citation>
    <scope>NUCLEOTIDE SEQUENCE [LARGE SCALE GENOMIC DNA]</scope>
    <source>
        <strain evidence="19 20">93-53</strain>
    </source>
</reference>
<keyword evidence="3 14" id="KW-0645">Protease</keyword>
<keyword evidence="6 14" id="KW-0378">Hydrolase</keyword>
<accession>A0A165FYY8</accession>
<evidence type="ECO:0000256" key="14">
    <source>
        <dbReference type="PROSITE-ProRule" id="PRU01240"/>
    </source>
</evidence>
<evidence type="ECO:0000256" key="5">
    <source>
        <dbReference type="ARBA" id="ARBA00022729"/>
    </source>
</evidence>
<gene>
    <name evidence="19" type="ORF">LAESUDRAFT_646202</name>
</gene>
<comment type="subcellular location">
    <subcellularLocation>
        <location evidence="1">Membrane</location>
    </subcellularLocation>
</comment>
<dbReference type="Proteomes" id="UP000076871">
    <property type="component" value="Unassembled WGS sequence"/>
</dbReference>
<evidence type="ECO:0000313" key="19">
    <source>
        <dbReference type="EMBL" id="KZT09596.1"/>
    </source>
</evidence>
<feature type="region of interest" description="Disordered" evidence="15">
    <location>
        <begin position="651"/>
        <end position="723"/>
    </location>
</feature>
<feature type="region of interest" description="Disordered" evidence="15">
    <location>
        <begin position="809"/>
        <end position="895"/>
    </location>
</feature>
<feature type="compositionally biased region" description="Basic and acidic residues" evidence="15">
    <location>
        <begin position="681"/>
        <end position="691"/>
    </location>
</feature>
<feature type="compositionally biased region" description="Low complexity" evidence="15">
    <location>
        <begin position="875"/>
        <end position="886"/>
    </location>
</feature>
<evidence type="ECO:0000256" key="2">
    <source>
        <dbReference type="ARBA" id="ARBA00005325"/>
    </source>
</evidence>
<proteinExistence type="inferred from homology"/>
<dbReference type="FunFam" id="2.60.120.260:FF:000026">
    <property type="entry name" value="proprotein convertase subtilisin/kexin type 7"/>
    <property type="match status" value="1"/>
</dbReference>
<dbReference type="InterPro" id="IPR022398">
    <property type="entry name" value="Peptidase_S8_His-AS"/>
</dbReference>
<dbReference type="CDD" id="cd04059">
    <property type="entry name" value="Peptidases_S8_Protein_convertases_Kexins_Furin-like"/>
    <property type="match status" value="1"/>
</dbReference>
<feature type="compositionally biased region" description="Basic and acidic residues" evidence="15">
    <location>
        <begin position="849"/>
        <end position="874"/>
    </location>
</feature>
<dbReference type="Gene3D" id="3.40.50.200">
    <property type="entry name" value="Peptidase S8/S53 domain"/>
    <property type="match status" value="1"/>
</dbReference>
<keyword evidence="11" id="KW-0865">Zymogen</keyword>
<evidence type="ECO:0000256" key="3">
    <source>
        <dbReference type="ARBA" id="ARBA00022670"/>
    </source>
</evidence>
<dbReference type="GO" id="GO:0004252">
    <property type="term" value="F:serine-type endopeptidase activity"/>
    <property type="evidence" value="ECO:0007669"/>
    <property type="project" value="UniProtKB-UniRule"/>
</dbReference>
<dbReference type="InterPro" id="IPR000209">
    <property type="entry name" value="Peptidase_S8/S53_dom"/>
</dbReference>